<dbReference type="RefSeq" id="WP_147923580.1">
    <property type="nucleotide sequence ID" value="NZ_VRTY01000104.1"/>
</dbReference>
<accession>A0A5C8J3T6</accession>
<evidence type="ECO:0000313" key="2">
    <source>
        <dbReference type="Proteomes" id="UP000321926"/>
    </source>
</evidence>
<reference evidence="1 2" key="1">
    <citation type="submission" date="2019-08" db="EMBL/GenBank/DDBJ databases">
        <authorList>
            <person name="Shi S."/>
        </authorList>
    </citation>
    <scope>NUCLEOTIDE SEQUENCE [LARGE SCALE GENOMIC DNA]</scope>
    <source>
        <strain evidence="1 2">GY10130</strain>
    </source>
</reference>
<name>A0A5C8J3T6_9BACT</name>
<keyword evidence="2" id="KW-1185">Reference proteome</keyword>
<organism evidence="1 2">
    <name type="scientific">Pontibacter qinzhouensis</name>
    <dbReference type="NCBI Taxonomy" id="2603253"/>
    <lineage>
        <taxon>Bacteria</taxon>
        <taxon>Pseudomonadati</taxon>
        <taxon>Bacteroidota</taxon>
        <taxon>Cytophagia</taxon>
        <taxon>Cytophagales</taxon>
        <taxon>Hymenobacteraceae</taxon>
        <taxon>Pontibacter</taxon>
    </lineage>
</organism>
<dbReference type="AlphaFoldDB" id="A0A5C8J3T6"/>
<proteinExistence type="predicted"/>
<dbReference type="Proteomes" id="UP000321926">
    <property type="component" value="Unassembled WGS sequence"/>
</dbReference>
<evidence type="ECO:0000313" key="1">
    <source>
        <dbReference type="EMBL" id="TXK30857.1"/>
    </source>
</evidence>
<dbReference type="EMBL" id="VRTY01000104">
    <property type="protein sequence ID" value="TXK30857.1"/>
    <property type="molecule type" value="Genomic_DNA"/>
</dbReference>
<comment type="caution">
    <text evidence="1">The sequence shown here is derived from an EMBL/GenBank/DDBJ whole genome shotgun (WGS) entry which is preliminary data.</text>
</comment>
<protein>
    <submittedName>
        <fullName evidence="1">Uncharacterized protein</fullName>
    </submittedName>
</protein>
<sequence>MTTRIILSLLRGFLFLVSHVAQDNQHDFSSLSTSEIFFEKNKTTLNQFSIRGKSMKIMETTIGIETLLQLAIDIVLSEEEEDEYEND</sequence>
<gene>
    <name evidence="1" type="ORF">FVR03_20160</name>
</gene>